<feature type="coiled-coil region" evidence="1">
    <location>
        <begin position="4"/>
        <end position="31"/>
    </location>
</feature>
<evidence type="ECO:0000313" key="4">
    <source>
        <dbReference type="Proteomes" id="UP001152300"/>
    </source>
</evidence>
<feature type="coiled-coil region" evidence="1">
    <location>
        <begin position="189"/>
        <end position="216"/>
    </location>
</feature>
<comment type="caution">
    <text evidence="3">The sequence shown here is derived from an EMBL/GenBank/DDBJ whole genome shotgun (WGS) entry which is preliminary data.</text>
</comment>
<name>A0A9X0DJW0_9HELO</name>
<dbReference type="AlphaFoldDB" id="A0A9X0DJW0"/>
<keyword evidence="1" id="KW-0175">Coiled coil</keyword>
<evidence type="ECO:0000313" key="3">
    <source>
        <dbReference type="EMBL" id="KAJ8065629.1"/>
    </source>
</evidence>
<dbReference type="EMBL" id="JAPEIS010000006">
    <property type="protein sequence ID" value="KAJ8065629.1"/>
    <property type="molecule type" value="Genomic_DNA"/>
</dbReference>
<evidence type="ECO:0000256" key="2">
    <source>
        <dbReference type="SAM" id="MobiDB-lite"/>
    </source>
</evidence>
<reference evidence="3" key="1">
    <citation type="submission" date="2022-11" db="EMBL/GenBank/DDBJ databases">
        <title>Genome Resource of Sclerotinia nivalis Strain SnTB1, a Plant Pathogen Isolated from American Ginseng.</title>
        <authorList>
            <person name="Fan S."/>
        </authorList>
    </citation>
    <scope>NUCLEOTIDE SEQUENCE</scope>
    <source>
        <strain evidence="3">SnTB1</strain>
    </source>
</reference>
<dbReference type="Proteomes" id="UP001152300">
    <property type="component" value="Unassembled WGS sequence"/>
</dbReference>
<proteinExistence type="predicted"/>
<dbReference type="OrthoDB" id="3537657at2759"/>
<feature type="compositionally biased region" description="Basic and acidic residues" evidence="2">
    <location>
        <begin position="180"/>
        <end position="189"/>
    </location>
</feature>
<keyword evidence="4" id="KW-1185">Reference proteome</keyword>
<organism evidence="3 4">
    <name type="scientific">Sclerotinia nivalis</name>
    <dbReference type="NCBI Taxonomy" id="352851"/>
    <lineage>
        <taxon>Eukaryota</taxon>
        <taxon>Fungi</taxon>
        <taxon>Dikarya</taxon>
        <taxon>Ascomycota</taxon>
        <taxon>Pezizomycotina</taxon>
        <taxon>Leotiomycetes</taxon>
        <taxon>Helotiales</taxon>
        <taxon>Sclerotiniaceae</taxon>
        <taxon>Sclerotinia</taxon>
    </lineage>
</organism>
<gene>
    <name evidence="3" type="ORF">OCU04_006304</name>
</gene>
<sequence>MTPERKWKRELEKDKAKLAELNTQYENHETILLEKLYHSKKRFEKISDKKCASLVRWKNLINSAAENSTLKEPAEFKALEHGKRRPIKIGPKTSAQEVKKALAMHDGSRYNETKKREIAEWKRSQEDIGARMVDILRKKNRILGFSSSEKHFDSCFDESACNPHTAPKHVVHHTSSRQPSPDKRFENENPRLLEQLSTVKRQLKDLTEDYRTLEYEKFKLVQDNAEISDSLKSTQDLMKQIAENRDEHVQTNRRYAEENKKLEAALESAQSQVQTQTQPCWNPVRKVTFDDTNVRLKEEVKSLSSSLAKMKSSREPHDILRDVRIESRLEFLRTSKAHGYPVIQHHSDHRIISRGQSGLNIHIGAPGMGTGASSPHGGNVRADAALLITNSNHRAKFEQTFQQIYGVALDDVKQGCTDKFAPQSKVTEMVNLRGTMAHLGCFTEHTPDKDADDRFLTLSEYCESEYECTIRRSSTNLQAAKAFSNDSEIIEACNTMREICDAVVERTKVDGPHSFMSGGINGKYI</sequence>
<protein>
    <submittedName>
        <fullName evidence="3">Uncharacterized protein</fullName>
    </submittedName>
</protein>
<evidence type="ECO:0000256" key="1">
    <source>
        <dbReference type="SAM" id="Coils"/>
    </source>
</evidence>
<feature type="coiled-coil region" evidence="1">
    <location>
        <begin position="245"/>
        <end position="313"/>
    </location>
</feature>
<accession>A0A9X0DJW0</accession>
<feature type="region of interest" description="Disordered" evidence="2">
    <location>
        <begin position="167"/>
        <end position="189"/>
    </location>
</feature>